<dbReference type="OrthoDB" id="5678073at2"/>
<evidence type="ECO:0000313" key="2">
    <source>
        <dbReference type="Proteomes" id="UP000306393"/>
    </source>
</evidence>
<dbReference type="AlphaFoldDB" id="A0A4U3FL00"/>
<gene>
    <name evidence="1" type="ORF">EpCFBP13511_00125</name>
</gene>
<dbReference type="Proteomes" id="UP000306393">
    <property type="component" value="Unassembled WGS sequence"/>
</dbReference>
<evidence type="ECO:0000313" key="1">
    <source>
        <dbReference type="EMBL" id="TKJ94808.1"/>
    </source>
</evidence>
<reference evidence="1 2" key="1">
    <citation type="journal article" date="2019" name="Sci. Rep.">
        <title>Differences in resource use lead to coexistence of seed-transmitted microbial populations.</title>
        <authorList>
            <person name="Torres-Cortes G."/>
            <person name="Garcia B.J."/>
            <person name="Compant S."/>
            <person name="Rezki S."/>
            <person name="Jones P."/>
            <person name="Preveaux A."/>
            <person name="Briand M."/>
            <person name="Roulet A."/>
            <person name="Bouchez O."/>
            <person name="Jacobson D."/>
            <person name="Barret M."/>
        </authorList>
    </citation>
    <scope>NUCLEOTIDE SEQUENCE [LARGE SCALE GENOMIC DNA]</scope>
    <source>
        <strain evidence="1 2">CFBP13511</strain>
    </source>
</reference>
<accession>A0A4U3FL00</accession>
<comment type="caution">
    <text evidence="1">The sequence shown here is derived from an EMBL/GenBank/DDBJ whole genome shotgun (WGS) entry which is preliminary data.</text>
</comment>
<dbReference type="STRING" id="1219360.GCA_001571305_04176"/>
<dbReference type="EMBL" id="QGAC01000001">
    <property type="protein sequence ID" value="TKJ94808.1"/>
    <property type="molecule type" value="Genomic_DNA"/>
</dbReference>
<proteinExistence type="predicted"/>
<sequence>MTDQQEYTKFSVHYGAAEGSDIDNHKMNAYDLGMSIVEFAKMVNRADDIINRESTLELEVTAPAKAGSLVIEFALLIKSSGALEVMKYLGISAASATVVGGTALGIARRLKDKRILNINTVAGSGQSTIVLEDEQVVVDTTVARLVSDPVIRKAMNEVITQPLNDERAPSFQIEIEGMNEPVFSVEGDEVQEFTPLPRASLSDEKVETKITNVILNQINFDSNRGWKMVYDGKECSVKMEDEGFMARVRDSEKSFTKGDMFEVSLSIITKTTARSQRTEYVISRVVRHRVTADRKIL</sequence>
<dbReference type="RefSeq" id="WP_062748927.1">
    <property type="nucleotide sequence ID" value="NZ_QGAC01000001.1"/>
</dbReference>
<protein>
    <submittedName>
        <fullName evidence="1">Uncharacterized protein</fullName>
    </submittedName>
</protein>
<organism evidence="1 2">
    <name type="scientific">Erwinia persicina</name>
    <dbReference type="NCBI Taxonomy" id="55211"/>
    <lineage>
        <taxon>Bacteria</taxon>
        <taxon>Pseudomonadati</taxon>
        <taxon>Pseudomonadota</taxon>
        <taxon>Gammaproteobacteria</taxon>
        <taxon>Enterobacterales</taxon>
        <taxon>Erwiniaceae</taxon>
        <taxon>Erwinia</taxon>
    </lineage>
</organism>
<name>A0A4U3FL00_9GAMM</name>